<dbReference type="EMBL" id="KV441477">
    <property type="protein sequence ID" value="OAG21136.1"/>
    <property type="molecule type" value="Genomic_DNA"/>
</dbReference>
<dbReference type="RefSeq" id="XP_018386557.1">
    <property type="nucleotide sequence ID" value="XM_018533433.1"/>
</dbReference>
<dbReference type="Proteomes" id="UP000077248">
    <property type="component" value="Unassembled WGS sequence"/>
</dbReference>
<dbReference type="AlphaFoldDB" id="A0A177DNT8"/>
<organism evidence="1 2">
    <name type="scientific">Alternaria alternata</name>
    <name type="common">Alternaria rot fungus</name>
    <name type="synonym">Torula alternata</name>
    <dbReference type="NCBI Taxonomy" id="5599"/>
    <lineage>
        <taxon>Eukaryota</taxon>
        <taxon>Fungi</taxon>
        <taxon>Dikarya</taxon>
        <taxon>Ascomycota</taxon>
        <taxon>Pezizomycotina</taxon>
        <taxon>Dothideomycetes</taxon>
        <taxon>Pleosporomycetidae</taxon>
        <taxon>Pleosporales</taxon>
        <taxon>Pleosporineae</taxon>
        <taxon>Pleosporaceae</taxon>
        <taxon>Alternaria</taxon>
        <taxon>Alternaria sect. Alternaria</taxon>
        <taxon>Alternaria alternata complex</taxon>
    </lineage>
</organism>
<evidence type="ECO:0000313" key="1">
    <source>
        <dbReference type="EMBL" id="OAG21136.1"/>
    </source>
</evidence>
<evidence type="ECO:0000313" key="2">
    <source>
        <dbReference type="Proteomes" id="UP000077248"/>
    </source>
</evidence>
<proteinExistence type="predicted"/>
<gene>
    <name evidence="1" type="ORF">CC77DRAFT_852974</name>
</gene>
<sequence>MRNLFVITIECLLSVVLLAVHVFNFRFQSCYTVRLAVVRYLQSSHSIARQIRVIALACRSVIVPFALTVQFPTH</sequence>
<keyword evidence="2" id="KW-1185">Reference proteome</keyword>
<reference evidence="1 2" key="1">
    <citation type="submission" date="2016-05" db="EMBL/GenBank/DDBJ databases">
        <title>Comparative analysis of secretome profiles of manganese(II)-oxidizing ascomycete fungi.</title>
        <authorList>
            <consortium name="DOE Joint Genome Institute"/>
            <person name="Zeiner C.A."/>
            <person name="Purvine S.O."/>
            <person name="Zink E.M."/>
            <person name="Wu S."/>
            <person name="Pasa-Tolic L."/>
            <person name="Chaput D.L."/>
            <person name="Haridas S."/>
            <person name="Grigoriev I.V."/>
            <person name="Santelli C.M."/>
            <person name="Hansel C.M."/>
        </authorList>
    </citation>
    <scope>NUCLEOTIDE SEQUENCE [LARGE SCALE GENOMIC DNA]</scope>
    <source>
        <strain evidence="1 2">SRC1lrK2f</strain>
    </source>
</reference>
<protein>
    <submittedName>
        <fullName evidence="1">Uncharacterized protein</fullName>
    </submittedName>
</protein>
<accession>A0A177DNT8</accession>
<dbReference type="KEGG" id="aalt:CC77DRAFT_852974"/>
<dbReference type="GeneID" id="29119027"/>
<dbReference type="VEuPathDB" id="FungiDB:CC77DRAFT_852974"/>
<name>A0A177DNT8_ALTAL</name>